<dbReference type="AlphaFoldDB" id="A0A1B0BX96"/>
<accession>A0A1B0BX96</accession>
<organism evidence="1 2">
    <name type="scientific">Glossina palpalis gambiensis</name>
    <dbReference type="NCBI Taxonomy" id="67801"/>
    <lineage>
        <taxon>Eukaryota</taxon>
        <taxon>Metazoa</taxon>
        <taxon>Ecdysozoa</taxon>
        <taxon>Arthropoda</taxon>
        <taxon>Hexapoda</taxon>
        <taxon>Insecta</taxon>
        <taxon>Pterygota</taxon>
        <taxon>Neoptera</taxon>
        <taxon>Endopterygota</taxon>
        <taxon>Diptera</taxon>
        <taxon>Brachycera</taxon>
        <taxon>Muscomorpha</taxon>
        <taxon>Hippoboscoidea</taxon>
        <taxon>Glossinidae</taxon>
        <taxon>Glossina</taxon>
    </lineage>
</organism>
<dbReference type="EMBL" id="JXJN01022124">
    <property type="status" value="NOT_ANNOTATED_CDS"/>
    <property type="molecule type" value="Genomic_DNA"/>
</dbReference>
<keyword evidence="2" id="KW-1185">Reference proteome</keyword>
<protein>
    <submittedName>
        <fullName evidence="1">Uncharacterized protein</fullName>
    </submittedName>
</protein>
<proteinExistence type="predicted"/>
<evidence type="ECO:0000313" key="1">
    <source>
        <dbReference type="EnsemblMetazoa" id="GPPI043290-PA"/>
    </source>
</evidence>
<reference evidence="2" key="1">
    <citation type="submission" date="2015-01" db="EMBL/GenBank/DDBJ databases">
        <authorList>
            <person name="Aksoy S."/>
            <person name="Warren W."/>
            <person name="Wilson R.K."/>
        </authorList>
    </citation>
    <scope>NUCLEOTIDE SEQUENCE [LARGE SCALE GENOMIC DNA]</scope>
    <source>
        <strain evidence="2">IAEA</strain>
    </source>
</reference>
<reference evidence="1" key="2">
    <citation type="submission" date="2020-05" db="UniProtKB">
        <authorList>
            <consortium name="EnsemblMetazoa"/>
        </authorList>
    </citation>
    <scope>IDENTIFICATION</scope>
    <source>
        <strain evidence="1">IAEA</strain>
    </source>
</reference>
<dbReference type="Proteomes" id="UP000092460">
    <property type="component" value="Unassembled WGS sequence"/>
</dbReference>
<evidence type="ECO:0000313" key="2">
    <source>
        <dbReference type="Proteomes" id="UP000092460"/>
    </source>
</evidence>
<name>A0A1B0BX96_9MUSC</name>
<dbReference type="EnsemblMetazoa" id="GPPI043290-RA">
    <property type="protein sequence ID" value="GPPI043290-PA"/>
    <property type="gene ID" value="GPPI043290"/>
</dbReference>
<sequence length="103" mass="11468">MFSTYICSSGEEAKEAKKENTLFSSYCGRWHQPSPLAFGNLLLLAFPVQQQFNQTMAIVAAKAINFTVLGFSDGFVIIDLLIRLKESTITNQSNLMKVLSSEQ</sequence>
<dbReference type="VEuPathDB" id="VectorBase:GPPI043290"/>